<organism evidence="2 3">
    <name type="scientific">Suillus plorans</name>
    <dbReference type="NCBI Taxonomy" id="116603"/>
    <lineage>
        <taxon>Eukaryota</taxon>
        <taxon>Fungi</taxon>
        <taxon>Dikarya</taxon>
        <taxon>Basidiomycota</taxon>
        <taxon>Agaricomycotina</taxon>
        <taxon>Agaricomycetes</taxon>
        <taxon>Agaricomycetidae</taxon>
        <taxon>Boletales</taxon>
        <taxon>Suillineae</taxon>
        <taxon>Suillaceae</taxon>
        <taxon>Suillus</taxon>
    </lineage>
</organism>
<keyword evidence="3" id="KW-1185">Reference proteome</keyword>
<evidence type="ECO:0000313" key="2">
    <source>
        <dbReference type="EMBL" id="KAG1784281.1"/>
    </source>
</evidence>
<proteinExistence type="predicted"/>
<feature type="region of interest" description="Disordered" evidence="1">
    <location>
        <begin position="181"/>
        <end position="203"/>
    </location>
</feature>
<comment type="caution">
    <text evidence="2">The sequence shown here is derived from an EMBL/GenBank/DDBJ whole genome shotgun (WGS) entry which is preliminary data.</text>
</comment>
<dbReference type="Proteomes" id="UP000719766">
    <property type="component" value="Unassembled WGS sequence"/>
</dbReference>
<accession>A0A9P7A8K4</accession>
<feature type="region of interest" description="Disordered" evidence="1">
    <location>
        <begin position="60"/>
        <end position="104"/>
    </location>
</feature>
<dbReference type="GeneID" id="64601830"/>
<dbReference type="EMBL" id="JABBWE010000176">
    <property type="protein sequence ID" value="KAG1784281.1"/>
    <property type="molecule type" value="Genomic_DNA"/>
</dbReference>
<evidence type="ECO:0000256" key="1">
    <source>
        <dbReference type="SAM" id="MobiDB-lite"/>
    </source>
</evidence>
<dbReference type="OrthoDB" id="3220614at2759"/>
<sequence length="203" mass="22280">MDGKYDYHEAYYRIIQAIQEPFDQTWADSLLEWWNMLFGDKAGIPVFDFASCEARLKSVSSDAQGSTLPSDPGSDTSVINMTSTPATTPPPIEEPAPVQQKPSPSHVLSYQLLSTVVTPNVDAELHLAPSLWHPSHRVQALAMHCLTPSLWLPSHLAQALAPEHLRSVAGLICPCPIDAPRRARARLPPPPPPPQQEETQGPE</sequence>
<dbReference type="InterPro" id="IPR046521">
    <property type="entry name" value="DUF6698"/>
</dbReference>
<dbReference type="RefSeq" id="XP_041151768.1">
    <property type="nucleotide sequence ID" value="XM_041308066.1"/>
</dbReference>
<gene>
    <name evidence="2" type="ORF">HD556DRAFT_1451965</name>
</gene>
<protein>
    <submittedName>
        <fullName evidence="2">Uncharacterized protein</fullName>
    </submittedName>
</protein>
<dbReference type="Pfam" id="PF20414">
    <property type="entry name" value="DUF6698"/>
    <property type="match status" value="1"/>
</dbReference>
<dbReference type="AlphaFoldDB" id="A0A9P7A8K4"/>
<reference evidence="2" key="1">
    <citation type="journal article" date="2020" name="New Phytol.">
        <title>Comparative genomics reveals dynamic genome evolution in host specialist ectomycorrhizal fungi.</title>
        <authorList>
            <person name="Lofgren L.A."/>
            <person name="Nguyen N.H."/>
            <person name="Vilgalys R."/>
            <person name="Ruytinx J."/>
            <person name="Liao H.L."/>
            <person name="Branco S."/>
            <person name="Kuo A."/>
            <person name="LaButti K."/>
            <person name="Lipzen A."/>
            <person name="Andreopoulos W."/>
            <person name="Pangilinan J."/>
            <person name="Riley R."/>
            <person name="Hundley H."/>
            <person name="Na H."/>
            <person name="Barry K."/>
            <person name="Grigoriev I.V."/>
            <person name="Stajich J.E."/>
            <person name="Kennedy P.G."/>
        </authorList>
    </citation>
    <scope>NUCLEOTIDE SEQUENCE</scope>
    <source>
        <strain evidence="2">S12</strain>
    </source>
</reference>
<evidence type="ECO:0000313" key="3">
    <source>
        <dbReference type="Proteomes" id="UP000719766"/>
    </source>
</evidence>
<feature type="compositionally biased region" description="Polar residues" evidence="1">
    <location>
        <begin position="60"/>
        <end position="83"/>
    </location>
</feature>
<name>A0A9P7A8K4_9AGAM</name>